<evidence type="ECO:0000313" key="4">
    <source>
        <dbReference type="EMBL" id="MCU6793847.1"/>
    </source>
</evidence>
<evidence type="ECO:0000256" key="2">
    <source>
        <dbReference type="ARBA" id="ARBA00023270"/>
    </source>
</evidence>
<sequence length="303" mass="32972">MSASTTDKFKGVIVAMNSCYDSEGNISTTAVKKLTRFLMDKGVDGLYVGGSTGEGLLQSSDERKQVLEAVLEESQKAVTVIAHVGTLTTKESVDLAIHAEKAGADALSAVSPFYYGYREESVGKHWMRIVDSTELPFIIYHIPSTTGFSLTPSLLKEMIKSPKVIGIKITTASTFELQQFKVMGGPGFMLFNGPDEQFLAGRIMGADAGIGGTYGIMPELFVSLEREYRAGRIAEAQQLQYTINDIIADLLQLPVYAALKALVKMRGVDCGDVREPLPQLSEIHIPLINALYHKIMNAVGELK</sequence>
<dbReference type="Pfam" id="PF00701">
    <property type="entry name" value="DHDPS"/>
    <property type="match status" value="1"/>
</dbReference>
<name>A0ABT2UGT0_9BACL</name>
<keyword evidence="5" id="KW-1185">Reference proteome</keyword>
<proteinExistence type="inferred from homology"/>
<keyword evidence="1 3" id="KW-0456">Lyase</keyword>
<dbReference type="EMBL" id="JAOQIO010000069">
    <property type="protein sequence ID" value="MCU6793847.1"/>
    <property type="molecule type" value="Genomic_DNA"/>
</dbReference>
<keyword evidence="2" id="KW-0704">Schiff base</keyword>
<evidence type="ECO:0000256" key="1">
    <source>
        <dbReference type="ARBA" id="ARBA00023239"/>
    </source>
</evidence>
<dbReference type="PIRSF" id="PIRSF001365">
    <property type="entry name" value="DHDPS"/>
    <property type="match status" value="1"/>
</dbReference>
<dbReference type="SUPFAM" id="SSF51569">
    <property type="entry name" value="Aldolase"/>
    <property type="match status" value="1"/>
</dbReference>
<dbReference type="RefSeq" id="WP_262685071.1">
    <property type="nucleotide sequence ID" value="NZ_JAOQIO010000069.1"/>
</dbReference>
<dbReference type="PANTHER" id="PTHR42849:SF1">
    <property type="entry name" value="N-ACETYLNEURAMINATE LYASE"/>
    <property type="match status" value="1"/>
</dbReference>
<organism evidence="4 5">
    <name type="scientific">Paenibacillus baimaensis</name>
    <dbReference type="NCBI Taxonomy" id="2982185"/>
    <lineage>
        <taxon>Bacteria</taxon>
        <taxon>Bacillati</taxon>
        <taxon>Bacillota</taxon>
        <taxon>Bacilli</taxon>
        <taxon>Bacillales</taxon>
        <taxon>Paenibacillaceae</taxon>
        <taxon>Paenibacillus</taxon>
    </lineage>
</organism>
<dbReference type="InterPro" id="IPR002220">
    <property type="entry name" value="DapA-like"/>
</dbReference>
<comment type="caution">
    <text evidence="4">The sequence shown here is derived from an EMBL/GenBank/DDBJ whole genome shotgun (WGS) entry which is preliminary data.</text>
</comment>
<evidence type="ECO:0000256" key="3">
    <source>
        <dbReference type="PIRNR" id="PIRNR001365"/>
    </source>
</evidence>
<dbReference type="SMART" id="SM01130">
    <property type="entry name" value="DHDPS"/>
    <property type="match status" value="1"/>
</dbReference>
<protein>
    <submittedName>
        <fullName evidence="4">Dihydrodipicolinate synthase family protein</fullName>
    </submittedName>
</protein>
<dbReference type="InterPro" id="IPR013785">
    <property type="entry name" value="Aldolase_TIM"/>
</dbReference>
<reference evidence="4 5" key="1">
    <citation type="submission" date="2022-09" db="EMBL/GenBank/DDBJ databases">
        <authorList>
            <person name="Han X.L."/>
            <person name="Wang Q."/>
            <person name="Lu T."/>
        </authorList>
    </citation>
    <scope>NUCLEOTIDE SEQUENCE [LARGE SCALE GENOMIC DNA]</scope>
    <source>
        <strain evidence="4 5">WQ 127069</strain>
    </source>
</reference>
<dbReference type="Gene3D" id="3.20.20.70">
    <property type="entry name" value="Aldolase class I"/>
    <property type="match status" value="1"/>
</dbReference>
<evidence type="ECO:0000313" key="5">
    <source>
        <dbReference type="Proteomes" id="UP001652445"/>
    </source>
</evidence>
<dbReference type="PROSITE" id="PS00665">
    <property type="entry name" value="DHDPS_1"/>
    <property type="match status" value="1"/>
</dbReference>
<gene>
    <name evidence="4" type="ORF">OB236_17230</name>
</gene>
<dbReference type="InterPro" id="IPR020624">
    <property type="entry name" value="Schiff_base-form_aldolases_CS"/>
</dbReference>
<dbReference type="PRINTS" id="PR00146">
    <property type="entry name" value="DHPICSNTHASE"/>
</dbReference>
<dbReference type="Proteomes" id="UP001652445">
    <property type="component" value="Unassembled WGS sequence"/>
</dbReference>
<accession>A0ABT2UGT0</accession>
<dbReference type="PANTHER" id="PTHR42849">
    <property type="entry name" value="N-ACETYLNEURAMINATE LYASE"/>
    <property type="match status" value="1"/>
</dbReference>
<comment type="similarity">
    <text evidence="3">Belongs to the DapA family.</text>
</comment>